<organism evidence="3 4">
    <name type="scientific">Anaeromicrobium sediminis</name>
    <dbReference type="NCBI Taxonomy" id="1478221"/>
    <lineage>
        <taxon>Bacteria</taxon>
        <taxon>Bacillati</taxon>
        <taxon>Bacillota</taxon>
        <taxon>Clostridia</taxon>
        <taxon>Peptostreptococcales</taxon>
        <taxon>Thermotaleaceae</taxon>
        <taxon>Anaeromicrobium</taxon>
    </lineage>
</organism>
<dbReference type="GO" id="GO:0046872">
    <property type="term" value="F:metal ion binding"/>
    <property type="evidence" value="ECO:0007669"/>
    <property type="project" value="UniProtKB-KW"/>
</dbReference>
<dbReference type="PANTHER" id="PTHR43048">
    <property type="entry name" value="METHYLMALONYL-COA EPIMERASE"/>
    <property type="match status" value="1"/>
</dbReference>
<dbReference type="GO" id="GO:0004493">
    <property type="term" value="F:methylmalonyl-CoA epimerase activity"/>
    <property type="evidence" value="ECO:0007669"/>
    <property type="project" value="TreeGrafter"/>
</dbReference>
<dbReference type="PROSITE" id="PS00934">
    <property type="entry name" value="GLYOXALASE_I_1"/>
    <property type="match status" value="1"/>
</dbReference>
<keyword evidence="1" id="KW-0479">Metal-binding</keyword>
<accession>A0A267MKM8</accession>
<dbReference type="InterPro" id="IPR018146">
    <property type="entry name" value="Glyoxalase_1_CS"/>
</dbReference>
<protein>
    <submittedName>
        <fullName evidence="3">Glyoxalase</fullName>
    </submittedName>
</protein>
<comment type="caution">
    <text evidence="3">The sequence shown here is derived from an EMBL/GenBank/DDBJ whole genome shotgun (WGS) entry which is preliminary data.</text>
</comment>
<dbReference type="AlphaFoldDB" id="A0A267MKM8"/>
<dbReference type="InterPro" id="IPR029068">
    <property type="entry name" value="Glyas_Bleomycin-R_OHBP_Dase"/>
</dbReference>
<dbReference type="OrthoDB" id="9788468at2"/>
<evidence type="ECO:0000313" key="4">
    <source>
        <dbReference type="Proteomes" id="UP000216024"/>
    </source>
</evidence>
<evidence type="ECO:0000313" key="3">
    <source>
        <dbReference type="EMBL" id="PAB60139.1"/>
    </source>
</evidence>
<dbReference type="SUPFAM" id="SSF54593">
    <property type="entry name" value="Glyoxalase/Bleomycin resistance protein/Dihydroxybiphenyl dioxygenase"/>
    <property type="match status" value="1"/>
</dbReference>
<sequence>MFKRIDHVAFIVKDRAKSINFYEEHFGFKKYYEHDVPVPTVEKIVYLKLGDTTLELIHVSTGSTNKGFHFCLESDNFDEDYTRLINAGIPVDTEPHPVGAREAREEGWRRVVFVGPDGELIEFRG</sequence>
<dbReference type="EMBL" id="NIBG01000004">
    <property type="protein sequence ID" value="PAB60139.1"/>
    <property type="molecule type" value="Genomic_DNA"/>
</dbReference>
<gene>
    <name evidence="3" type="ORF">CCE28_07145</name>
</gene>
<dbReference type="GO" id="GO:0046491">
    <property type="term" value="P:L-methylmalonyl-CoA metabolic process"/>
    <property type="evidence" value="ECO:0007669"/>
    <property type="project" value="TreeGrafter"/>
</dbReference>
<dbReference type="Pfam" id="PF00903">
    <property type="entry name" value="Glyoxalase"/>
    <property type="match status" value="1"/>
</dbReference>
<feature type="domain" description="VOC" evidence="2">
    <location>
        <begin position="4"/>
        <end position="125"/>
    </location>
</feature>
<dbReference type="RefSeq" id="WP_095132412.1">
    <property type="nucleotide sequence ID" value="NZ_NIBG01000004.1"/>
</dbReference>
<evidence type="ECO:0000259" key="2">
    <source>
        <dbReference type="PROSITE" id="PS51819"/>
    </source>
</evidence>
<name>A0A267MKM8_9FIRM</name>
<dbReference type="InterPro" id="IPR004360">
    <property type="entry name" value="Glyas_Fos-R_dOase_dom"/>
</dbReference>
<dbReference type="PANTHER" id="PTHR43048:SF3">
    <property type="entry name" value="METHYLMALONYL-COA EPIMERASE, MITOCHONDRIAL"/>
    <property type="match status" value="1"/>
</dbReference>
<dbReference type="PROSITE" id="PS51819">
    <property type="entry name" value="VOC"/>
    <property type="match status" value="1"/>
</dbReference>
<dbReference type="InterPro" id="IPR051785">
    <property type="entry name" value="MMCE/EMCE_epimerase"/>
</dbReference>
<dbReference type="InterPro" id="IPR037523">
    <property type="entry name" value="VOC_core"/>
</dbReference>
<proteinExistence type="predicted"/>
<dbReference type="Gene3D" id="3.10.180.10">
    <property type="entry name" value="2,3-Dihydroxybiphenyl 1,2-Dioxygenase, domain 1"/>
    <property type="match status" value="1"/>
</dbReference>
<dbReference type="GO" id="GO:0004462">
    <property type="term" value="F:lactoylglutathione lyase activity"/>
    <property type="evidence" value="ECO:0007669"/>
    <property type="project" value="InterPro"/>
</dbReference>
<reference evidence="3 4" key="1">
    <citation type="submission" date="2017-06" db="EMBL/GenBank/DDBJ databases">
        <title>Draft genome sequence of anaerobic fermentative bacterium Anaeromicrobium sediminis DY2726D isolated from West Pacific Ocean sediments.</title>
        <authorList>
            <person name="Zeng X."/>
        </authorList>
    </citation>
    <scope>NUCLEOTIDE SEQUENCE [LARGE SCALE GENOMIC DNA]</scope>
    <source>
        <strain evidence="3 4">DY2726D</strain>
    </source>
</reference>
<dbReference type="Proteomes" id="UP000216024">
    <property type="component" value="Unassembled WGS sequence"/>
</dbReference>
<evidence type="ECO:0000256" key="1">
    <source>
        <dbReference type="ARBA" id="ARBA00022723"/>
    </source>
</evidence>
<keyword evidence="4" id="KW-1185">Reference proteome</keyword>